<feature type="domain" description="AB hydrolase-1" evidence="1">
    <location>
        <begin position="16"/>
        <end position="235"/>
    </location>
</feature>
<dbReference type="Pfam" id="PF12697">
    <property type="entry name" value="Abhydrolase_6"/>
    <property type="match status" value="1"/>
</dbReference>
<evidence type="ECO:0000313" key="2">
    <source>
        <dbReference type="EMBL" id="MEZ0491011.1"/>
    </source>
</evidence>
<name>A0ABV4HX68_9ACTN</name>
<dbReference type="InterPro" id="IPR052897">
    <property type="entry name" value="Sec-Metab_Biosynth_Hydrolase"/>
</dbReference>
<dbReference type="InterPro" id="IPR029058">
    <property type="entry name" value="AB_hydrolase_fold"/>
</dbReference>
<dbReference type="SUPFAM" id="SSF53474">
    <property type="entry name" value="alpha/beta-Hydrolases"/>
    <property type="match status" value="1"/>
</dbReference>
<keyword evidence="3" id="KW-1185">Reference proteome</keyword>
<evidence type="ECO:0000313" key="3">
    <source>
        <dbReference type="Proteomes" id="UP001566476"/>
    </source>
</evidence>
<dbReference type="EMBL" id="JBGGTQ010000001">
    <property type="protein sequence ID" value="MEZ0491011.1"/>
    <property type="molecule type" value="Genomic_DNA"/>
</dbReference>
<dbReference type="Proteomes" id="UP001566476">
    <property type="component" value="Unassembled WGS sequence"/>
</dbReference>
<dbReference type="PANTHER" id="PTHR37017">
    <property type="entry name" value="AB HYDROLASE-1 DOMAIN-CONTAINING PROTEIN-RELATED"/>
    <property type="match status" value="1"/>
</dbReference>
<proteinExistence type="predicted"/>
<dbReference type="GO" id="GO:0016787">
    <property type="term" value="F:hydrolase activity"/>
    <property type="evidence" value="ECO:0007669"/>
    <property type="project" value="UniProtKB-KW"/>
</dbReference>
<evidence type="ECO:0000259" key="1">
    <source>
        <dbReference type="Pfam" id="PF12697"/>
    </source>
</evidence>
<dbReference type="InterPro" id="IPR000073">
    <property type="entry name" value="AB_hydrolase_1"/>
</dbReference>
<dbReference type="Gene3D" id="3.40.50.1820">
    <property type="entry name" value="alpha/beta hydrolase"/>
    <property type="match status" value="1"/>
</dbReference>
<dbReference type="RefSeq" id="WP_370717042.1">
    <property type="nucleotide sequence ID" value="NZ_JBGGTQ010000001.1"/>
</dbReference>
<comment type="caution">
    <text evidence="2">The sequence shown here is derived from an EMBL/GenBank/DDBJ whole genome shotgun (WGS) entry which is preliminary data.</text>
</comment>
<gene>
    <name evidence="2" type="ORF">AB2L28_02020</name>
</gene>
<protein>
    <submittedName>
        <fullName evidence="2">Alpha/beta fold hydrolase</fullName>
    </submittedName>
</protein>
<dbReference type="PANTHER" id="PTHR37017:SF11">
    <property type="entry name" value="ESTERASE_LIPASE_THIOESTERASE DOMAIN-CONTAINING PROTEIN"/>
    <property type="match status" value="1"/>
</dbReference>
<keyword evidence="2" id="KW-0378">Hydrolase</keyword>
<accession>A0ABV4HX68</accession>
<sequence length="252" mass="25659">MSSTPETAPAAPHPTVVLVHGAFAESSSWSGVIEILQERGVDVVAVANPLRSVPADAAYLIDVVRGLDRPVVLVGHSYGGMVITEAAAALDRVTALVYVAAFVPMTGETALELSGRYSGSTLGHTLLSYPLAEGGVEFRIDPAKFPGQFAGDAPAAVAAVLARTQRPVTEAALAGALSVAPAWETLPTWSIYGDADRNIPAEAQDFMAERAGSRETTVVAGGSHAIAVSHPGAVATTVLAAVGGHATPVSTS</sequence>
<organism evidence="2 3">
    <name type="scientific">Kineococcus mangrovi</name>
    <dbReference type="NCBI Taxonomy" id="1660183"/>
    <lineage>
        <taxon>Bacteria</taxon>
        <taxon>Bacillati</taxon>
        <taxon>Actinomycetota</taxon>
        <taxon>Actinomycetes</taxon>
        <taxon>Kineosporiales</taxon>
        <taxon>Kineosporiaceae</taxon>
        <taxon>Kineococcus</taxon>
    </lineage>
</organism>
<reference evidence="2 3" key="1">
    <citation type="submission" date="2024-07" db="EMBL/GenBank/DDBJ databases">
        <authorList>
            <person name="Thanompreechachai J."/>
            <person name="Duangmal K."/>
        </authorList>
    </citation>
    <scope>NUCLEOTIDE SEQUENCE [LARGE SCALE GENOMIC DNA]</scope>
    <source>
        <strain evidence="2 3">TBRC 1896</strain>
    </source>
</reference>